<dbReference type="PANTHER" id="PTHR43179:SF7">
    <property type="entry name" value="RHAMNOSYLTRANSFERASE WBBL"/>
    <property type="match status" value="1"/>
</dbReference>
<name>A0A855WWM5_9BACT</name>
<keyword evidence="1" id="KW-0812">Transmembrane</keyword>
<evidence type="ECO:0000313" key="3">
    <source>
        <dbReference type="EMBL" id="PWB67665.1"/>
    </source>
</evidence>
<dbReference type="SUPFAM" id="SSF53448">
    <property type="entry name" value="Nucleotide-diphospho-sugar transferases"/>
    <property type="match status" value="1"/>
</dbReference>
<organism evidence="3 4">
    <name type="scientific">candidate division GN15 bacterium</name>
    <dbReference type="NCBI Taxonomy" id="2072418"/>
    <lineage>
        <taxon>Bacteria</taxon>
        <taxon>candidate division GN15</taxon>
    </lineage>
</organism>
<keyword evidence="1" id="KW-0472">Membrane</keyword>
<dbReference type="PANTHER" id="PTHR43179">
    <property type="entry name" value="RHAMNOSYLTRANSFERASE WBBL"/>
    <property type="match status" value="1"/>
</dbReference>
<feature type="transmembrane region" description="Helical" evidence="1">
    <location>
        <begin position="263"/>
        <end position="282"/>
    </location>
</feature>
<dbReference type="AlphaFoldDB" id="A0A855WWM5"/>
<dbReference type="Pfam" id="PF00535">
    <property type="entry name" value="Glycos_transf_2"/>
    <property type="match status" value="1"/>
</dbReference>
<dbReference type="EMBL" id="PQAP01000235">
    <property type="protein sequence ID" value="PWB67665.1"/>
    <property type="molecule type" value="Genomic_DNA"/>
</dbReference>
<evidence type="ECO:0000259" key="2">
    <source>
        <dbReference type="Pfam" id="PF00535"/>
    </source>
</evidence>
<keyword evidence="1" id="KW-1133">Transmembrane helix</keyword>
<dbReference type="InterPro" id="IPR001173">
    <property type="entry name" value="Glyco_trans_2-like"/>
</dbReference>
<protein>
    <recommendedName>
        <fullName evidence="2">Glycosyltransferase 2-like domain-containing protein</fullName>
    </recommendedName>
</protein>
<evidence type="ECO:0000313" key="4">
    <source>
        <dbReference type="Proteomes" id="UP000250918"/>
    </source>
</evidence>
<evidence type="ECO:0000256" key="1">
    <source>
        <dbReference type="SAM" id="Phobius"/>
    </source>
</evidence>
<dbReference type="Proteomes" id="UP000250918">
    <property type="component" value="Unassembled WGS sequence"/>
</dbReference>
<reference evidence="3 4" key="1">
    <citation type="journal article" date="2018" name="ISME J.">
        <title>A methanotrophic archaeon couples anaerobic oxidation of methane to Fe(III) reduction.</title>
        <authorList>
            <person name="Cai C."/>
            <person name="Leu A.O."/>
            <person name="Xie G.J."/>
            <person name="Guo J."/>
            <person name="Feng Y."/>
            <person name="Zhao J.X."/>
            <person name="Tyson G.W."/>
            <person name="Yuan Z."/>
            <person name="Hu S."/>
        </authorList>
    </citation>
    <scope>NUCLEOTIDE SEQUENCE [LARGE SCALE GENOMIC DNA]</scope>
    <source>
        <strain evidence="3">FeB_12</strain>
    </source>
</reference>
<accession>A0A855WWM5</accession>
<proteinExistence type="predicted"/>
<dbReference type="Gene3D" id="3.90.550.10">
    <property type="entry name" value="Spore Coat Polysaccharide Biosynthesis Protein SpsA, Chain A"/>
    <property type="match status" value="1"/>
</dbReference>
<dbReference type="InterPro" id="IPR029044">
    <property type="entry name" value="Nucleotide-diphossugar_trans"/>
</dbReference>
<comment type="caution">
    <text evidence="3">The sequence shown here is derived from an EMBL/GenBank/DDBJ whole genome shotgun (WGS) entry which is preliminary data.</text>
</comment>
<sequence>MSTSGTVSVVIVTHNSLPAVLSCLKRLNPGQPESPHQIVVVDNGSDDGTPDAIRQAYAAVALIHNAENAGFARACNTGAEASTGEYLLFLNPDLDIDGDAVDALLSVARSTPKAGLVAGRLRYPDGTFQANCRNFPTVTNLLFSRGSVMGRLLFSRLSSHSGFYTLPDYDAVTEVPAVAATMALIRRDLFKRVRGFDPRFFMYMEDTDLSLRLHYAGYVNLFVPHAGGVHGFGVGSRAGRLKRSWHHHQSVWKYFLKHFPNGFSLFLLPVLLTFNLMLSAVVPPRRRK</sequence>
<dbReference type="CDD" id="cd04186">
    <property type="entry name" value="GT_2_like_c"/>
    <property type="match status" value="1"/>
</dbReference>
<gene>
    <name evidence="3" type="ORF">C3F09_13030</name>
</gene>
<feature type="domain" description="Glycosyltransferase 2-like" evidence="2">
    <location>
        <begin position="8"/>
        <end position="193"/>
    </location>
</feature>